<dbReference type="PANTHER" id="PTHR46663:SF2">
    <property type="entry name" value="GGDEF DOMAIN-CONTAINING PROTEIN"/>
    <property type="match status" value="1"/>
</dbReference>
<feature type="transmembrane region" description="Helical" evidence="1">
    <location>
        <begin position="14"/>
        <end position="33"/>
    </location>
</feature>
<dbReference type="PROSITE" id="PS50042">
    <property type="entry name" value="CNMP_BINDING_3"/>
    <property type="match status" value="1"/>
</dbReference>
<feature type="domain" description="Cyclic nucleotide-binding" evidence="2">
    <location>
        <begin position="378"/>
        <end position="427"/>
    </location>
</feature>
<keyword evidence="1" id="KW-1133">Transmembrane helix</keyword>
<dbReference type="InterPro" id="IPR043128">
    <property type="entry name" value="Rev_trsase/Diguanyl_cyclase"/>
</dbReference>
<dbReference type="NCBIfam" id="TIGR00254">
    <property type="entry name" value="GGDEF"/>
    <property type="match status" value="1"/>
</dbReference>
<name>A0A1Y5RBM8_9RHOB</name>
<dbReference type="GO" id="GO:0071111">
    <property type="term" value="F:cyclic-guanylate-specific phosphodiesterase activity"/>
    <property type="evidence" value="ECO:0007669"/>
    <property type="project" value="UniProtKB-EC"/>
</dbReference>
<feature type="domain" description="GGDEF" evidence="3">
    <location>
        <begin position="328"/>
        <end position="460"/>
    </location>
</feature>
<feature type="transmembrane region" description="Helical" evidence="1">
    <location>
        <begin position="254"/>
        <end position="277"/>
    </location>
</feature>
<dbReference type="FunFam" id="3.30.70.270:FF:000001">
    <property type="entry name" value="Diguanylate cyclase domain protein"/>
    <property type="match status" value="1"/>
</dbReference>
<keyword evidence="5" id="KW-1185">Reference proteome</keyword>
<dbReference type="EC" id="3.1.4.52" evidence="4"/>
<dbReference type="InterPro" id="IPR000595">
    <property type="entry name" value="cNMP-bd_dom"/>
</dbReference>
<dbReference type="InterPro" id="IPR052163">
    <property type="entry name" value="DGC-Regulatory_Protein"/>
</dbReference>
<dbReference type="InterPro" id="IPR029787">
    <property type="entry name" value="Nucleotide_cyclase"/>
</dbReference>
<dbReference type="STRING" id="315423.SAMN04488020_101197"/>
<dbReference type="CDD" id="cd01949">
    <property type="entry name" value="GGDEF"/>
    <property type="match status" value="1"/>
</dbReference>
<keyword evidence="1" id="KW-0472">Membrane</keyword>
<dbReference type="Proteomes" id="UP000193870">
    <property type="component" value="Unassembled WGS sequence"/>
</dbReference>
<dbReference type="PANTHER" id="PTHR46663">
    <property type="entry name" value="DIGUANYLATE CYCLASE DGCT-RELATED"/>
    <property type="match status" value="1"/>
</dbReference>
<dbReference type="RefSeq" id="WP_085852251.1">
    <property type="nucleotide sequence ID" value="NZ_FOPF01000001.1"/>
</dbReference>
<dbReference type="SMART" id="SM00267">
    <property type="entry name" value="GGDEF"/>
    <property type="match status" value="1"/>
</dbReference>
<proteinExistence type="predicted"/>
<evidence type="ECO:0000313" key="5">
    <source>
        <dbReference type="Proteomes" id="UP000193870"/>
    </source>
</evidence>
<dbReference type="Pfam" id="PF00990">
    <property type="entry name" value="GGDEF"/>
    <property type="match status" value="1"/>
</dbReference>
<keyword evidence="4" id="KW-0378">Hydrolase</keyword>
<protein>
    <submittedName>
        <fullName evidence="4">Cyclic di-GMP phosphodiesterase Gmr</fullName>
        <ecNumber evidence="4">3.1.4.52</ecNumber>
    </submittedName>
</protein>
<evidence type="ECO:0000259" key="3">
    <source>
        <dbReference type="PROSITE" id="PS50887"/>
    </source>
</evidence>
<dbReference type="PROSITE" id="PS50887">
    <property type="entry name" value="GGDEF"/>
    <property type="match status" value="1"/>
</dbReference>
<dbReference type="InterPro" id="IPR007892">
    <property type="entry name" value="CHASE4"/>
</dbReference>
<dbReference type="Pfam" id="PF05228">
    <property type="entry name" value="CHASE4"/>
    <property type="match status" value="1"/>
</dbReference>
<evidence type="ECO:0000256" key="1">
    <source>
        <dbReference type="SAM" id="Phobius"/>
    </source>
</evidence>
<evidence type="ECO:0000259" key="2">
    <source>
        <dbReference type="PROSITE" id="PS50042"/>
    </source>
</evidence>
<accession>A0A1Y5RBM8</accession>
<dbReference type="OrthoDB" id="9814202at2"/>
<gene>
    <name evidence="4" type="primary">gmr_1</name>
    <name evidence="4" type="ORF">PAM7066_00199</name>
</gene>
<evidence type="ECO:0000313" key="4">
    <source>
        <dbReference type="EMBL" id="SLN13625.1"/>
    </source>
</evidence>
<keyword evidence="1" id="KW-0812">Transmembrane</keyword>
<dbReference type="Gene3D" id="3.30.70.270">
    <property type="match status" value="1"/>
</dbReference>
<dbReference type="AlphaFoldDB" id="A0A1Y5RBM8"/>
<reference evidence="4 5" key="1">
    <citation type="submission" date="2017-03" db="EMBL/GenBank/DDBJ databases">
        <authorList>
            <person name="Afonso C.L."/>
            <person name="Miller P.J."/>
            <person name="Scott M.A."/>
            <person name="Spackman E."/>
            <person name="Goraichik I."/>
            <person name="Dimitrov K.M."/>
            <person name="Suarez D.L."/>
            <person name="Swayne D.E."/>
        </authorList>
    </citation>
    <scope>NUCLEOTIDE SEQUENCE [LARGE SCALE GENOMIC DNA]</scope>
    <source>
        <strain evidence="4 5">CECT 7066</strain>
    </source>
</reference>
<organism evidence="4 5">
    <name type="scientific">Palleronia marisminoris</name>
    <dbReference type="NCBI Taxonomy" id="315423"/>
    <lineage>
        <taxon>Bacteria</taxon>
        <taxon>Pseudomonadati</taxon>
        <taxon>Pseudomonadota</taxon>
        <taxon>Alphaproteobacteria</taxon>
        <taxon>Rhodobacterales</taxon>
        <taxon>Roseobacteraceae</taxon>
        <taxon>Palleronia</taxon>
    </lineage>
</organism>
<dbReference type="InterPro" id="IPR000160">
    <property type="entry name" value="GGDEF_dom"/>
</dbReference>
<dbReference type="SUPFAM" id="SSF55073">
    <property type="entry name" value="Nucleotide cyclase"/>
    <property type="match status" value="1"/>
</dbReference>
<dbReference type="EMBL" id="FWFV01000001">
    <property type="protein sequence ID" value="SLN13625.1"/>
    <property type="molecule type" value="Genomic_DNA"/>
</dbReference>
<sequence length="490" mass="52993">MPDTNIAQPLRRQVLLSILVLFVFGTLPVILIGTTSVDRIDRKAAAREKSQAVAAVERRFERLAVEQRNATVWDEAVGKVAVADTAWMENNVGVWMQEYFGHDMSFVLDPALTPIYAAAELETRSPDAFDQVEGVVAPMAASARDMILQGDIAPEEIAVTSYVTLATGPAIASVVPIIPDTDALDVVPRSTHFHVAVDYLDDTYLAAVTEGLALAAPSIDTRGGSRHGVVAMKDARGTEIARLTWRPSAPASDLVAAMSPALLLWLGGGALLVFFLARRLIGTSYRLQASEAHARHLAFHDPLTGLPNRALFEDRLGQALAMADRGGADVTLLMLDLDRFKAVNDRLGHPAGDELIRQVGERLASRIRRSDTVARLGGDEFALILVGDVDAAAFDAFCKDVIVDISRPYDLFGEAASVSASIGASRARPGEDAGELIRCADIALYQAKDKGRERHCVFVDGMGARSPMQGRWEQAHSFTWIISTMGFILH</sequence>